<evidence type="ECO:0000259" key="7">
    <source>
        <dbReference type="Pfam" id="PF03734"/>
    </source>
</evidence>
<accession>A0ABY8DDV9</accession>
<feature type="domain" description="L,D-TPase catalytic" evidence="7">
    <location>
        <begin position="15"/>
        <end position="44"/>
    </location>
</feature>
<reference evidence="8 9" key="1">
    <citation type="submission" date="2023-03" db="EMBL/GenBank/DDBJ databases">
        <authorList>
            <person name="Kaur S."/>
            <person name="Espinosa-Saiz D."/>
            <person name="Velazquez E."/>
            <person name="Menendez E."/>
            <person name="diCenzo G.C."/>
        </authorList>
    </citation>
    <scope>NUCLEOTIDE SEQUENCE [LARGE SCALE GENOMIC DNA]</scope>
    <source>
        <strain evidence="8 9">LMG 24692</strain>
    </source>
</reference>
<evidence type="ECO:0000256" key="5">
    <source>
        <dbReference type="ARBA" id="ARBA00022984"/>
    </source>
</evidence>
<keyword evidence="9" id="KW-1185">Reference proteome</keyword>
<gene>
    <name evidence="8" type="ORF">PZN02_001598</name>
</gene>
<evidence type="ECO:0000313" key="8">
    <source>
        <dbReference type="EMBL" id="WEX89056.1"/>
    </source>
</evidence>
<evidence type="ECO:0000256" key="3">
    <source>
        <dbReference type="ARBA" id="ARBA00022679"/>
    </source>
</evidence>
<keyword evidence="3" id="KW-0808">Transferase</keyword>
<evidence type="ECO:0000256" key="2">
    <source>
        <dbReference type="ARBA" id="ARBA00005992"/>
    </source>
</evidence>
<comment type="pathway">
    <text evidence="1">Cell wall biogenesis; peptidoglycan biosynthesis.</text>
</comment>
<name>A0ABY8DDV9_9HYPH</name>
<dbReference type="InterPro" id="IPR038063">
    <property type="entry name" value="Transpep_catalytic_dom"/>
</dbReference>
<dbReference type="Pfam" id="PF03734">
    <property type="entry name" value="YkuD"/>
    <property type="match status" value="1"/>
</dbReference>
<dbReference type="EMBL" id="CP120373">
    <property type="protein sequence ID" value="WEX89056.1"/>
    <property type="molecule type" value="Genomic_DNA"/>
</dbReference>
<keyword evidence="4" id="KW-0133">Cell shape</keyword>
<sequence>MIVRVRVSSEETPEQRTASGCFRMSNAGVIDLYDRVKVGTTVIVKQSNGVKG</sequence>
<evidence type="ECO:0000256" key="4">
    <source>
        <dbReference type="ARBA" id="ARBA00022960"/>
    </source>
</evidence>
<evidence type="ECO:0000256" key="6">
    <source>
        <dbReference type="ARBA" id="ARBA00023316"/>
    </source>
</evidence>
<dbReference type="Gene3D" id="2.40.440.10">
    <property type="entry name" value="L,D-transpeptidase catalytic domain-like"/>
    <property type="match status" value="1"/>
</dbReference>
<keyword evidence="6" id="KW-0961">Cell wall biogenesis/degradation</keyword>
<comment type="similarity">
    <text evidence="2">Belongs to the YkuD family.</text>
</comment>
<dbReference type="InterPro" id="IPR005490">
    <property type="entry name" value="LD_TPept_cat_dom"/>
</dbReference>
<keyword evidence="5" id="KW-0573">Peptidoglycan synthesis</keyword>
<organism evidence="8 9">
    <name type="scientific">Sinorhizobium garamanticum</name>
    <dbReference type="NCBI Taxonomy" id="680247"/>
    <lineage>
        <taxon>Bacteria</taxon>
        <taxon>Pseudomonadati</taxon>
        <taxon>Pseudomonadota</taxon>
        <taxon>Alphaproteobacteria</taxon>
        <taxon>Hyphomicrobiales</taxon>
        <taxon>Rhizobiaceae</taxon>
        <taxon>Sinorhizobium/Ensifer group</taxon>
        <taxon>Sinorhizobium</taxon>
    </lineage>
</organism>
<dbReference type="Proteomes" id="UP001229355">
    <property type="component" value="Chromosome 1"/>
</dbReference>
<dbReference type="CDD" id="cd16913">
    <property type="entry name" value="YkuD_like"/>
    <property type="match status" value="1"/>
</dbReference>
<protein>
    <recommendedName>
        <fullName evidence="7">L,D-TPase catalytic domain-containing protein</fullName>
    </recommendedName>
</protein>
<dbReference type="SUPFAM" id="SSF141523">
    <property type="entry name" value="L,D-transpeptidase catalytic domain-like"/>
    <property type="match status" value="1"/>
</dbReference>
<proteinExistence type="inferred from homology"/>
<evidence type="ECO:0000313" key="9">
    <source>
        <dbReference type="Proteomes" id="UP001229355"/>
    </source>
</evidence>
<evidence type="ECO:0000256" key="1">
    <source>
        <dbReference type="ARBA" id="ARBA00004752"/>
    </source>
</evidence>